<organism evidence="7 8">
    <name type="scientific">Candidozyma pseudohaemuli</name>
    <dbReference type="NCBI Taxonomy" id="418784"/>
    <lineage>
        <taxon>Eukaryota</taxon>
        <taxon>Fungi</taxon>
        <taxon>Dikarya</taxon>
        <taxon>Ascomycota</taxon>
        <taxon>Saccharomycotina</taxon>
        <taxon>Pichiomycetes</taxon>
        <taxon>Metschnikowiaceae</taxon>
        <taxon>Candidozyma</taxon>
    </lineage>
</organism>
<dbReference type="InterPro" id="IPR008580">
    <property type="entry name" value="PPPDE_dom"/>
</dbReference>
<comment type="caution">
    <text evidence="7">The sequence shown here is derived from an EMBL/GenBank/DDBJ whole genome shotgun (WGS) entry which is preliminary data.</text>
</comment>
<evidence type="ECO:0000313" key="8">
    <source>
        <dbReference type="Proteomes" id="UP000241107"/>
    </source>
</evidence>
<dbReference type="PANTHER" id="PTHR12378">
    <property type="entry name" value="DESUMOYLATING ISOPEPTIDASE"/>
    <property type="match status" value="1"/>
</dbReference>
<keyword evidence="3" id="KW-0378">Hydrolase</keyword>
<evidence type="ECO:0000256" key="3">
    <source>
        <dbReference type="ARBA" id="ARBA00022801"/>
    </source>
</evidence>
<dbReference type="GeneID" id="36565735"/>
<dbReference type="SMART" id="SM01179">
    <property type="entry name" value="DUF862"/>
    <property type="match status" value="1"/>
</dbReference>
<proteinExistence type="inferred from homology"/>
<evidence type="ECO:0000259" key="6">
    <source>
        <dbReference type="PROSITE" id="PS51858"/>
    </source>
</evidence>
<feature type="coiled-coil region" evidence="4">
    <location>
        <begin position="463"/>
        <end position="516"/>
    </location>
</feature>
<dbReference type="STRING" id="418784.A0A2P7YSU9"/>
<keyword evidence="2" id="KW-0645">Protease</keyword>
<evidence type="ECO:0000256" key="4">
    <source>
        <dbReference type="SAM" id="Coils"/>
    </source>
</evidence>
<dbReference type="PROSITE" id="PS51858">
    <property type="entry name" value="PPPDE"/>
    <property type="match status" value="1"/>
</dbReference>
<sequence>MSDEAKPVKVHVYDLSHGLAALYSPQLLGKSIDGIYHTLVVAYGKEYYIDQGIKTAQAGRTKYGSPKEVLDVGETYITEDILQDFLEDLRNHEQQKYNALAYDLFENNCNHFTDVVMEFLVGKNLEDRILKLPQEVLNSPLGPMLRQMLNGGSGGAAGNASGSFGNSSGYAGSQTEDTDPDFFPLLNDTLGGKSRQLLINASTVSASLIQALPAWTSPQSVSDKFDTAQKILMANYVSNAGFLSSLVSPSVSSTNLFQNMYPMQRLLSINGLGDQYENTINSNYIHRPRADSYVAAPQARYKSVDGLIDLSKKRDIRMAYNNQSYTPSFEKENKEPSTSISSKHSSFDGKALKPAKSVSSDKVQALEAELAFQTEMNKSVAEKLKNFKLNKTQASGSNYKDSPSVQMPQKYHQLFRDLTQTLNERTSDLEDTKSRLEAIMVALVMNKGSDIIENGTFDAQEMAHRLTSKLEVLLAENESLQRMVSYSNKQSLLIELNLLREENESLKKTIKEFDQK</sequence>
<dbReference type="RefSeq" id="XP_024714223.1">
    <property type="nucleotide sequence ID" value="XM_024857724.1"/>
</dbReference>
<protein>
    <recommendedName>
        <fullName evidence="6">PPPDE domain-containing protein</fullName>
    </recommendedName>
</protein>
<keyword evidence="8" id="KW-1185">Reference proteome</keyword>
<accession>A0A2P7YSU9</accession>
<evidence type="ECO:0000256" key="1">
    <source>
        <dbReference type="ARBA" id="ARBA00008140"/>
    </source>
</evidence>
<dbReference type="OrthoDB" id="21221at2759"/>
<dbReference type="GO" id="GO:0008233">
    <property type="term" value="F:peptidase activity"/>
    <property type="evidence" value="ECO:0007669"/>
    <property type="project" value="UniProtKB-KW"/>
</dbReference>
<dbReference type="VEuPathDB" id="FungiDB:C7M61_002346"/>
<dbReference type="Proteomes" id="UP000241107">
    <property type="component" value="Unassembled WGS sequence"/>
</dbReference>
<dbReference type="InterPro" id="IPR042266">
    <property type="entry name" value="PPPDE_sf"/>
</dbReference>
<evidence type="ECO:0000313" key="7">
    <source>
        <dbReference type="EMBL" id="PSK39037.1"/>
    </source>
</evidence>
<reference evidence="7 8" key="1">
    <citation type="submission" date="2018-03" db="EMBL/GenBank/DDBJ databases">
        <title>Candida pseudohaemulonii genome assembly and annotation.</title>
        <authorList>
            <person name="Munoz J.F."/>
            <person name="Gade L.G."/>
            <person name="Chow N.A."/>
            <person name="Litvintseva A.P."/>
            <person name="Loparev V.N."/>
            <person name="Cuomo C.A."/>
        </authorList>
    </citation>
    <scope>NUCLEOTIDE SEQUENCE [LARGE SCALE GENOMIC DNA]</scope>
    <source>
        <strain evidence="7 8">B12108</strain>
    </source>
</reference>
<name>A0A2P7YSU9_9ASCO</name>
<evidence type="ECO:0000256" key="2">
    <source>
        <dbReference type="ARBA" id="ARBA00022670"/>
    </source>
</evidence>
<comment type="similarity">
    <text evidence="1">Belongs to the DeSI family.</text>
</comment>
<evidence type="ECO:0000256" key="5">
    <source>
        <dbReference type="SAM" id="MobiDB-lite"/>
    </source>
</evidence>
<dbReference type="EMBL" id="PYFQ01000004">
    <property type="protein sequence ID" value="PSK39037.1"/>
    <property type="molecule type" value="Genomic_DNA"/>
</dbReference>
<dbReference type="GO" id="GO:0006508">
    <property type="term" value="P:proteolysis"/>
    <property type="evidence" value="ECO:0007669"/>
    <property type="project" value="UniProtKB-KW"/>
</dbReference>
<dbReference type="AlphaFoldDB" id="A0A2P7YSU9"/>
<dbReference type="GO" id="GO:0070646">
    <property type="term" value="P:protein modification by small protein removal"/>
    <property type="evidence" value="ECO:0007669"/>
    <property type="project" value="TreeGrafter"/>
</dbReference>
<keyword evidence="4" id="KW-0175">Coiled coil</keyword>
<dbReference type="PANTHER" id="PTHR12378:SF7">
    <property type="entry name" value="DESUMOYLATING ISOPEPTIDASE 1"/>
    <property type="match status" value="1"/>
</dbReference>
<feature type="domain" description="PPPDE" evidence="6">
    <location>
        <begin position="6"/>
        <end position="150"/>
    </location>
</feature>
<gene>
    <name evidence="7" type="ORF">C7M61_002346</name>
</gene>
<dbReference type="Pfam" id="PF05903">
    <property type="entry name" value="Peptidase_C97"/>
    <property type="match status" value="1"/>
</dbReference>
<dbReference type="Gene3D" id="3.90.1720.30">
    <property type="entry name" value="PPPDE domains"/>
    <property type="match status" value="1"/>
</dbReference>
<feature type="region of interest" description="Disordered" evidence="5">
    <location>
        <begin position="327"/>
        <end position="354"/>
    </location>
</feature>